<feature type="transmembrane region" description="Helical" evidence="1">
    <location>
        <begin position="12"/>
        <end position="33"/>
    </location>
</feature>
<proteinExistence type="predicted"/>
<evidence type="ECO:0000313" key="2">
    <source>
        <dbReference type="EMBL" id="EOA87399.1"/>
    </source>
</evidence>
<keyword evidence="1" id="KW-1133">Transmembrane helix</keyword>
<sequence>MLPRPHDFQSFCLLLHIISLPIRFVLIAPTVIYQGHVINQDFLVRHNAVLHNGTYTQAIVIGEDLAQKWGIWAFFWNLGACIIALILQPPLHIPLTGVDLFITIGLSHATYAQRTYIPQSTKACYNPSTLLNQRPPGANESFFAAAARLNGTVSTPTRICKAFVEEWQYGVSLCFFYALLSFMGMVIFLGTMRNLKQQILTLANTIKVCVIAIGKCFLYMPRLLIFMFPCLLYHTPVFFFRGSPMKVKGPVRAARRYTVKTALGVEQKAEVALKELQTELAKRRENVGRYQGPPGNPTPLADFLGVYDMLIMVDMYLHYVDVLNLAAVSRSVRESVLPATDLHRRLTVFNQYTCCDRERRRCWACPNQTCAGCYQLPLVPQVPVVYHLEQCVPYCTPCYYKHVAHAQPKKKNKYKSARCKCAPNPPEQQPNFYQRYIDILGTPKKTQRSLETLPRSVCRECNKLTSEELVAKKTEAAKSMLMKGLKSDGEKWLICAKQGCGNRLGSGPRFWICPKARCGGECISTLHQAWGESRNGGEDEIVGDESV</sequence>
<evidence type="ECO:0000256" key="1">
    <source>
        <dbReference type="SAM" id="Phobius"/>
    </source>
</evidence>
<dbReference type="OrthoDB" id="4191440at2759"/>
<feature type="transmembrane region" description="Helical" evidence="1">
    <location>
        <begin position="69"/>
        <end position="87"/>
    </location>
</feature>
<dbReference type="RefSeq" id="XP_008025814.1">
    <property type="nucleotide sequence ID" value="XM_008027623.1"/>
</dbReference>
<organism evidence="2 3">
    <name type="scientific">Exserohilum turcicum (strain 28A)</name>
    <name type="common">Northern leaf blight fungus</name>
    <name type="synonym">Setosphaeria turcica</name>
    <dbReference type="NCBI Taxonomy" id="671987"/>
    <lineage>
        <taxon>Eukaryota</taxon>
        <taxon>Fungi</taxon>
        <taxon>Dikarya</taxon>
        <taxon>Ascomycota</taxon>
        <taxon>Pezizomycotina</taxon>
        <taxon>Dothideomycetes</taxon>
        <taxon>Pleosporomycetidae</taxon>
        <taxon>Pleosporales</taxon>
        <taxon>Pleosporineae</taxon>
        <taxon>Pleosporaceae</taxon>
        <taxon>Exserohilum</taxon>
    </lineage>
</organism>
<keyword evidence="1" id="KW-0472">Membrane</keyword>
<dbReference type="eggNOG" id="ENOG502TD3R">
    <property type="taxonomic scope" value="Eukaryota"/>
</dbReference>
<reference evidence="2 3" key="1">
    <citation type="journal article" date="2012" name="PLoS Pathog.">
        <title>Diverse lifestyles and strategies of plant pathogenesis encoded in the genomes of eighteen Dothideomycetes fungi.</title>
        <authorList>
            <person name="Ohm R.A."/>
            <person name="Feau N."/>
            <person name="Henrissat B."/>
            <person name="Schoch C.L."/>
            <person name="Horwitz B.A."/>
            <person name="Barry K.W."/>
            <person name="Condon B.J."/>
            <person name="Copeland A.C."/>
            <person name="Dhillon B."/>
            <person name="Glaser F."/>
            <person name="Hesse C.N."/>
            <person name="Kosti I."/>
            <person name="LaButti K."/>
            <person name="Lindquist E.A."/>
            <person name="Lucas S."/>
            <person name="Salamov A.A."/>
            <person name="Bradshaw R.E."/>
            <person name="Ciuffetti L."/>
            <person name="Hamelin R.C."/>
            <person name="Kema G.H.J."/>
            <person name="Lawrence C."/>
            <person name="Scott J.A."/>
            <person name="Spatafora J.W."/>
            <person name="Turgeon B.G."/>
            <person name="de Wit P.J.G.M."/>
            <person name="Zhong S."/>
            <person name="Goodwin S.B."/>
            <person name="Grigoriev I.V."/>
        </authorList>
    </citation>
    <scope>NUCLEOTIDE SEQUENCE [LARGE SCALE GENOMIC DNA]</scope>
    <source>
        <strain evidence="3">28A</strain>
    </source>
</reference>
<name>R0KDE8_EXST2</name>
<dbReference type="AlphaFoldDB" id="R0KDE8"/>
<dbReference type="EMBL" id="KB908592">
    <property type="protein sequence ID" value="EOA87399.1"/>
    <property type="molecule type" value="Genomic_DNA"/>
</dbReference>
<feature type="transmembrane region" description="Helical" evidence="1">
    <location>
        <begin position="169"/>
        <end position="192"/>
    </location>
</feature>
<gene>
    <name evidence="2" type="ORF">SETTUDRAFT_136198</name>
</gene>
<reference evidence="2 3" key="2">
    <citation type="journal article" date="2013" name="PLoS Genet.">
        <title>Comparative genome structure, secondary metabolite, and effector coding capacity across Cochliobolus pathogens.</title>
        <authorList>
            <person name="Condon B.J."/>
            <person name="Leng Y."/>
            <person name="Wu D."/>
            <person name="Bushley K.E."/>
            <person name="Ohm R.A."/>
            <person name="Otillar R."/>
            <person name="Martin J."/>
            <person name="Schackwitz W."/>
            <person name="Grimwood J."/>
            <person name="MohdZainudin N."/>
            <person name="Xue C."/>
            <person name="Wang R."/>
            <person name="Manning V.A."/>
            <person name="Dhillon B."/>
            <person name="Tu Z.J."/>
            <person name="Steffenson B.J."/>
            <person name="Salamov A."/>
            <person name="Sun H."/>
            <person name="Lowry S."/>
            <person name="LaButti K."/>
            <person name="Han J."/>
            <person name="Copeland A."/>
            <person name="Lindquist E."/>
            <person name="Barry K."/>
            <person name="Schmutz J."/>
            <person name="Baker S.E."/>
            <person name="Ciuffetti L.M."/>
            <person name="Grigoriev I.V."/>
            <person name="Zhong S."/>
            <person name="Turgeon B.G."/>
        </authorList>
    </citation>
    <scope>NUCLEOTIDE SEQUENCE [LARGE SCALE GENOMIC DNA]</scope>
    <source>
        <strain evidence="3">28A</strain>
    </source>
</reference>
<dbReference type="HOGENOM" id="CLU_050543_0_0_1"/>
<accession>R0KDE8</accession>
<dbReference type="GeneID" id="19396344"/>
<keyword evidence="1" id="KW-0812">Transmembrane</keyword>
<evidence type="ECO:0000313" key="3">
    <source>
        <dbReference type="Proteomes" id="UP000016935"/>
    </source>
</evidence>
<protein>
    <submittedName>
        <fullName evidence="2">Uncharacterized protein</fullName>
    </submittedName>
</protein>
<feature type="transmembrane region" description="Helical" evidence="1">
    <location>
        <begin position="223"/>
        <end position="240"/>
    </location>
</feature>
<dbReference type="Proteomes" id="UP000016935">
    <property type="component" value="Unassembled WGS sequence"/>
</dbReference>
<keyword evidence="3" id="KW-1185">Reference proteome</keyword>